<name>A0A7V1LPI2_CALAY</name>
<evidence type="ECO:0000259" key="2">
    <source>
        <dbReference type="Pfam" id="PF01370"/>
    </source>
</evidence>
<reference evidence="3" key="1">
    <citation type="journal article" date="2020" name="mSystems">
        <title>Genome- and Community-Level Interaction Insights into Carbon Utilization and Element Cycling Functions of Hydrothermarchaeota in Hydrothermal Sediment.</title>
        <authorList>
            <person name="Zhou Z."/>
            <person name="Liu Y."/>
            <person name="Xu W."/>
            <person name="Pan J."/>
            <person name="Luo Z.H."/>
            <person name="Li M."/>
        </authorList>
    </citation>
    <scope>NUCLEOTIDE SEQUENCE [LARGE SCALE GENOMIC DNA]</scope>
    <source>
        <strain evidence="3">HyVt-456</strain>
    </source>
</reference>
<evidence type="ECO:0000256" key="1">
    <source>
        <dbReference type="ARBA" id="ARBA00007637"/>
    </source>
</evidence>
<dbReference type="SUPFAM" id="SSF51735">
    <property type="entry name" value="NAD(P)-binding Rossmann-fold domains"/>
    <property type="match status" value="1"/>
</dbReference>
<dbReference type="InterPro" id="IPR001509">
    <property type="entry name" value="Epimerase_deHydtase"/>
</dbReference>
<sequence length="306" mass="34074">MHILVTGGAGFIGSHLVERLLREGHRVTVMDNFFRGRRENLAGCASHPSFRLEEGDIRHYDDFERLPDGIGMIYHLAAQSNVMGAVTDLDYSYQTNVTGTYNALKFARDRGVDRFVFASSRESYGEAQYIPVDENHPLNSKNAYGASKVCGERYCDVFRQMYGLNVFVVRLANVYGPRDFDRVIPIFINKALRNETLSIYGGKQVIDFIGVDTVVELFVEMTGHPAVAQPVNVGSGKGTTLFELAEAILRESGSASRLEVLPAREVEVVKFVADTKRFGKIYKTKVPENPLSLLAGMITFEKNSGK</sequence>
<dbReference type="EMBL" id="DRLD01000319">
    <property type="protein sequence ID" value="HED11302.1"/>
    <property type="molecule type" value="Genomic_DNA"/>
</dbReference>
<dbReference type="Gene3D" id="3.90.25.10">
    <property type="entry name" value="UDP-galactose 4-epimerase, domain 1"/>
    <property type="match status" value="1"/>
</dbReference>
<protein>
    <submittedName>
        <fullName evidence="3">NAD-dependent epimerase/dehydratase family protein</fullName>
    </submittedName>
</protein>
<dbReference type="InterPro" id="IPR036291">
    <property type="entry name" value="NAD(P)-bd_dom_sf"/>
</dbReference>
<feature type="domain" description="NAD-dependent epimerase/dehydratase" evidence="2">
    <location>
        <begin position="3"/>
        <end position="234"/>
    </location>
</feature>
<proteinExistence type="inferred from homology"/>
<dbReference type="Gene3D" id="3.40.50.720">
    <property type="entry name" value="NAD(P)-binding Rossmann-like Domain"/>
    <property type="match status" value="1"/>
</dbReference>
<dbReference type="Proteomes" id="UP000886005">
    <property type="component" value="Unassembled WGS sequence"/>
</dbReference>
<dbReference type="Pfam" id="PF01370">
    <property type="entry name" value="Epimerase"/>
    <property type="match status" value="1"/>
</dbReference>
<comment type="caution">
    <text evidence="3">The sequence shown here is derived from an EMBL/GenBank/DDBJ whole genome shotgun (WGS) entry which is preliminary data.</text>
</comment>
<evidence type="ECO:0000313" key="3">
    <source>
        <dbReference type="EMBL" id="HED11302.1"/>
    </source>
</evidence>
<accession>A0A7V1LPI2</accession>
<dbReference type="PANTHER" id="PTHR43000">
    <property type="entry name" value="DTDP-D-GLUCOSE 4,6-DEHYDRATASE-RELATED"/>
    <property type="match status" value="1"/>
</dbReference>
<comment type="similarity">
    <text evidence="1">Belongs to the NAD(P)-dependent epimerase/dehydratase family.</text>
</comment>
<organism evidence="3">
    <name type="scientific">Caldithrix abyssi</name>
    <dbReference type="NCBI Taxonomy" id="187145"/>
    <lineage>
        <taxon>Bacteria</taxon>
        <taxon>Pseudomonadati</taxon>
        <taxon>Calditrichota</taxon>
        <taxon>Calditrichia</taxon>
        <taxon>Calditrichales</taxon>
        <taxon>Calditrichaceae</taxon>
        <taxon>Caldithrix</taxon>
    </lineage>
</organism>
<dbReference type="AlphaFoldDB" id="A0A7V1LPI2"/>
<gene>
    <name evidence="3" type="ORF">ENJ10_11490</name>
</gene>